<dbReference type="EC" id="2.7.13.3" evidence="2"/>
<keyword evidence="8" id="KW-0812">Transmembrane</keyword>
<feature type="transmembrane region" description="Helical" evidence="8">
    <location>
        <begin position="291"/>
        <end position="312"/>
    </location>
</feature>
<dbReference type="Gene3D" id="6.10.340.10">
    <property type="match status" value="1"/>
</dbReference>
<evidence type="ECO:0000256" key="2">
    <source>
        <dbReference type="ARBA" id="ARBA00012438"/>
    </source>
</evidence>
<keyword evidence="6" id="KW-0902">Two-component regulatory system</keyword>
<evidence type="ECO:0000259" key="9">
    <source>
        <dbReference type="PROSITE" id="PS50109"/>
    </source>
</evidence>
<keyword evidence="11" id="KW-1185">Reference proteome</keyword>
<keyword evidence="3" id="KW-0597">Phosphoprotein</keyword>
<comment type="catalytic activity">
    <reaction evidence="1">
        <text>ATP + protein L-histidine = ADP + protein N-phospho-L-histidine.</text>
        <dbReference type="EC" id="2.7.13.3"/>
    </reaction>
</comment>
<dbReference type="PROSITE" id="PS50109">
    <property type="entry name" value="HIS_KIN"/>
    <property type="match status" value="1"/>
</dbReference>
<dbReference type="PANTHER" id="PTHR44936:SF9">
    <property type="entry name" value="SENSOR PROTEIN CREC"/>
    <property type="match status" value="1"/>
</dbReference>
<feature type="region of interest" description="Disordered" evidence="7">
    <location>
        <begin position="645"/>
        <end position="905"/>
    </location>
</feature>
<dbReference type="EMBL" id="BAABFB010000059">
    <property type="protein sequence ID" value="GAA4484897.1"/>
    <property type="molecule type" value="Genomic_DNA"/>
</dbReference>
<feature type="transmembrane region" description="Helical" evidence="8">
    <location>
        <begin position="20"/>
        <end position="39"/>
    </location>
</feature>
<feature type="compositionally biased region" description="Low complexity" evidence="7">
    <location>
        <begin position="820"/>
        <end position="838"/>
    </location>
</feature>
<keyword evidence="8" id="KW-1133">Transmembrane helix</keyword>
<gene>
    <name evidence="10" type="ORF">GCM10023094_39020</name>
</gene>
<dbReference type="InterPro" id="IPR050980">
    <property type="entry name" value="2C_sensor_his_kinase"/>
</dbReference>
<evidence type="ECO:0000256" key="1">
    <source>
        <dbReference type="ARBA" id="ARBA00000085"/>
    </source>
</evidence>
<evidence type="ECO:0000256" key="3">
    <source>
        <dbReference type="ARBA" id="ARBA00022553"/>
    </source>
</evidence>
<evidence type="ECO:0000256" key="8">
    <source>
        <dbReference type="SAM" id="Phobius"/>
    </source>
</evidence>
<comment type="caution">
    <text evidence="10">The sequence shown here is derived from an EMBL/GenBank/DDBJ whole genome shotgun (WGS) entry which is preliminary data.</text>
</comment>
<accession>A0ABP8PDR4</accession>
<keyword evidence="5" id="KW-0418">Kinase</keyword>
<keyword evidence="8" id="KW-0472">Membrane</keyword>
<dbReference type="Gene3D" id="3.30.565.10">
    <property type="entry name" value="Histidine kinase-like ATPase, C-terminal domain"/>
    <property type="match status" value="1"/>
</dbReference>
<evidence type="ECO:0000256" key="7">
    <source>
        <dbReference type="SAM" id="MobiDB-lite"/>
    </source>
</evidence>
<evidence type="ECO:0000313" key="10">
    <source>
        <dbReference type="EMBL" id="GAA4484897.1"/>
    </source>
</evidence>
<feature type="compositionally biased region" description="Polar residues" evidence="7">
    <location>
        <begin position="779"/>
        <end position="795"/>
    </location>
</feature>
<evidence type="ECO:0000256" key="5">
    <source>
        <dbReference type="ARBA" id="ARBA00022777"/>
    </source>
</evidence>
<feature type="compositionally biased region" description="Low complexity" evidence="7">
    <location>
        <begin position="727"/>
        <end position="741"/>
    </location>
</feature>
<reference evidence="11" key="1">
    <citation type="journal article" date="2019" name="Int. J. Syst. Evol. Microbiol.">
        <title>The Global Catalogue of Microorganisms (GCM) 10K type strain sequencing project: providing services to taxonomists for standard genome sequencing and annotation.</title>
        <authorList>
            <consortium name="The Broad Institute Genomics Platform"/>
            <consortium name="The Broad Institute Genome Sequencing Center for Infectious Disease"/>
            <person name="Wu L."/>
            <person name="Ma J."/>
        </authorList>
    </citation>
    <scope>NUCLEOTIDE SEQUENCE [LARGE SCALE GENOMIC DNA]</scope>
    <source>
        <strain evidence="11">JCM 32206</strain>
    </source>
</reference>
<feature type="compositionally biased region" description="Basic and acidic residues" evidence="7">
    <location>
        <begin position="869"/>
        <end position="905"/>
    </location>
</feature>
<dbReference type="InterPro" id="IPR003594">
    <property type="entry name" value="HATPase_dom"/>
</dbReference>
<evidence type="ECO:0000313" key="11">
    <source>
        <dbReference type="Proteomes" id="UP001501183"/>
    </source>
</evidence>
<dbReference type="InterPro" id="IPR036890">
    <property type="entry name" value="HATPase_C_sf"/>
</dbReference>
<evidence type="ECO:0000256" key="4">
    <source>
        <dbReference type="ARBA" id="ARBA00022679"/>
    </source>
</evidence>
<organism evidence="10 11">
    <name type="scientific">Rhodococcus olei</name>
    <dbReference type="NCBI Taxonomy" id="2161675"/>
    <lineage>
        <taxon>Bacteria</taxon>
        <taxon>Bacillati</taxon>
        <taxon>Actinomycetota</taxon>
        <taxon>Actinomycetes</taxon>
        <taxon>Mycobacteriales</taxon>
        <taxon>Nocardiaceae</taxon>
        <taxon>Rhodococcus</taxon>
    </lineage>
</organism>
<feature type="domain" description="Histidine kinase" evidence="9">
    <location>
        <begin position="500"/>
        <end position="610"/>
    </location>
</feature>
<dbReference type="PANTHER" id="PTHR44936">
    <property type="entry name" value="SENSOR PROTEIN CREC"/>
    <property type="match status" value="1"/>
</dbReference>
<evidence type="ECO:0000256" key="6">
    <source>
        <dbReference type="ARBA" id="ARBA00023012"/>
    </source>
</evidence>
<dbReference type="SMART" id="SM00387">
    <property type="entry name" value="HATPase_c"/>
    <property type="match status" value="1"/>
</dbReference>
<dbReference type="RefSeq" id="WP_345348830.1">
    <property type="nucleotide sequence ID" value="NZ_BAABFB010000059.1"/>
</dbReference>
<protein>
    <recommendedName>
        <fullName evidence="2">histidine kinase</fullName>
        <ecNumber evidence="2">2.7.13.3</ecNumber>
    </recommendedName>
</protein>
<dbReference type="InterPro" id="IPR005467">
    <property type="entry name" value="His_kinase_dom"/>
</dbReference>
<sequence length="905" mass="95587">MKTQAPRLWNLEGWGLRWKVTAVLAIPLTVAMVLGGLRVQDELSLAVHFSTAADQVADVPDIVKLGTDFGLASAGYSVGALMPEDLKGLANSIDRVRAAADNSELPPAIAAQLRTSLDAIVKIQAEMESGAPVRPDLPAQTSAIRSDMIKVIDDIVAPIEDPAVITAHTHLVDAWSAQRRLADQVTGALALLKNPNAPLTDLITASGGEIAMIDSLARSFPSAVGRLDTLRDAVHTRLDMVDAAHGGQLPLLELRASLVDSVATYSALVAEASDSISSTVSQRADETRSAALRDAAIVLATLLAALVLALLVSRSLVGPIRRVRFGALQVARQDLPDAIDRVMAGDPTAVKDFEPVPVHTTEEIGQLARAVDDIHGQALKLAGEQASLRLQIGDMFETLARRSKSLVDQQLALIENLEFEEKDPKRLESLFRLDHLAARMRRNGDNLLILSGTQARRVHSAPVQLGDLVRAAMSEVEDYQRVQVGSTPYGSLDGSVATDIVHLLAELVDNSLRASPPDTRVRISFARAVDGGVLVEVADDGIGIPAANLAEINERLASGGQVGPETARHMGLFVVSRLAERHGLTVRLRRTQGAAGGHGITASLHLPATLLQSTTDMEFTGPQQRVDTAGLPQVTVVQSGAMPQLVADPTPSAPYRLAPAPARAPEPSAAPAEPTPAEPTPAEPTPAPSPSPAAGLPQRVPGATPGLPQRTPGNNGAPRPTAPPVPTAEVVPPAAPAVPVTSGRHQPGQPGTDTPETPSEPTRHRYRSNAARTAAFFQNRPNPAATQDVTSTGTPIFSDMVSDWLTDPTTESDSPALREWSSPADAGWAAAGRASDAPVDSRTDSGLPQRMPGRRLVPGGVDSAQTRTRLRDPEAVRENLSRHQKGIREGRAAGHAERNSYGGDR</sequence>
<feature type="compositionally biased region" description="Polar residues" evidence="7">
    <location>
        <begin position="749"/>
        <end position="760"/>
    </location>
</feature>
<feature type="compositionally biased region" description="Low complexity" evidence="7">
    <location>
        <begin position="653"/>
        <end position="672"/>
    </location>
</feature>
<proteinExistence type="predicted"/>
<feature type="compositionally biased region" description="Pro residues" evidence="7">
    <location>
        <begin position="673"/>
        <end position="691"/>
    </location>
</feature>
<keyword evidence="4" id="KW-0808">Transferase</keyword>
<dbReference type="CDD" id="cd00075">
    <property type="entry name" value="HATPase"/>
    <property type="match status" value="1"/>
</dbReference>
<name>A0ABP8PDR4_9NOCA</name>
<dbReference type="Proteomes" id="UP001501183">
    <property type="component" value="Unassembled WGS sequence"/>
</dbReference>
<dbReference type="Pfam" id="PF02518">
    <property type="entry name" value="HATPase_c"/>
    <property type="match status" value="1"/>
</dbReference>
<dbReference type="SUPFAM" id="SSF55874">
    <property type="entry name" value="ATPase domain of HSP90 chaperone/DNA topoisomerase II/histidine kinase"/>
    <property type="match status" value="1"/>
</dbReference>